<dbReference type="EMBL" id="PQ015378">
    <property type="protein sequence ID" value="XDJ14792.1"/>
    <property type="molecule type" value="Genomic_DNA"/>
</dbReference>
<proteinExistence type="predicted"/>
<reference evidence="2" key="1">
    <citation type="submission" date="2024-07" db="EMBL/GenBank/DDBJ databases">
        <authorList>
            <person name="Bringhurst R.M."/>
            <person name="Homer T.E."/>
        </authorList>
    </citation>
    <scope>NUCLEOTIDE SEQUENCE</scope>
</reference>
<sequence>MELALTYWAVGTYMLLSEDEEKPVKQVVRETVIREGHNWGYSLIFFALFLTVVTMTIFFRTTPDGSHPWTICWRMCLALSPIFLIPVGYHYHVLYLTQ</sequence>
<protein>
    <submittedName>
        <fullName evidence="2">Uncharacterized protein</fullName>
    </submittedName>
</protein>
<keyword evidence="1" id="KW-0472">Membrane</keyword>
<evidence type="ECO:0000313" key="2">
    <source>
        <dbReference type="EMBL" id="XDJ14792.1"/>
    </source>
</evidence>
<evidence type="ECO:0000256" key="1">
    <source>
        <dbReference type="SAM" id="Phobius"/>
    </source>
</evidence>
<keyword evidence="1" id="KW-0812">Transmembrane</keyword>
<name>A0AB39CCW2_9VIRU</name>
<keyword evidence="1" id="KW-1133">Transmembrane helix</keyword>
<feature type="transmembrane region" description="Helical" evidence="1">
    <location>
        <begin position="71"/>
        <end position="91"/>
    </location>
</feature>
<accession>A0AB39CCW2</accession>
<feature type="transmembrane region" description="Helical" evidence="1">
    <location>
        <begin position="39"/>
        <end position="59"/>
    </location>
</feature>
<organism evidence="2">
    <name type="scientific">Pseudomonas phage RVTF4</name>
    <dbReference type="NCBI Taxonomy" id="3236931"/>
    <lineage>
        <taxon>Viruses</taxon>
    </lineage>
</organism>